<reference evidence="3 4" key="1">
    <citation type="journal article" date="2016" name="Nat. Commun.">
        <title>Thousands of microbial genomes shed light on interconnected biogeochemical processes in an aquifer system.</title>
        <authorList>
            <person name="Anantharaman K."/>
            <person name="Brown C.T."/>
            <person name="Hug L.A."/>
            <person name="Sharon I."/>
            <person name="Castelle C.J."/>
            <person name="Probst A.J."/>
            <person name="Thomas B.C."/>
            <person name="Singh A."/>
            <person name="Wilkins M.J."/>
            <person name="Karaoz U."/>
            <person name="Brodie E.L."/>
            <person name="Williams K.H."/>
            <person name="Hubbard S.S."/>
            <person name="Banfield J.F."/>
        </authorList>
    </citation>
    <scope>NUCLEOTIDE SEQUENCE [LARGE SCALE GENOMIC DNA]</scope>
</reference>
<dbReference type="EMBL" id="MHCJ01000006">
    <property type="protein sequence ID" value="OGY17809.1"/>
    <property type="molecule type" value="Genomic_DNA"/>
</dbReference>
<evidence type="ECO:0000313" key="3">
    <source>
        <dbReference type="EMBL" id="OGY17809.1"/>
    </source>
</evidence>
<dbReference type="InterPro" id="IPR013785">
    <property type="entry name" value="Aldolase_TIM"/>
</dbReference>
<dbReference type="GO" id="GO:0016857">
    <property type="term" value="F:racemase and epimerase activity, acting on carbohydrates and derivatives"/>
    <property type="evidence" value="ECO:0007669"/>
    <property type="project" value="InterPro"/>
</dbReference>
<keyword evidence="2" id="KW-0413">Isomerase</keyword>
<name>A0A1G1VQY6_9BACT</name>
<dbReference type="SUPFAM" id="SSF51366">
    <property type="entry name" value="Ribulose-phoshate binding barrel"/>
    <property type="match status" value="1"/>
</dbReference>
<dbReference type="GO" id="GO:0005975">
    <property type="term" value="P:carbohydrate metabolic process"/>
    <property type="evidence" value="ECO:0007669"/>
    <property type="project" value="InterPro"/>
</dbReference>
<gene>
    <name evidence="3" type="ORF">A2786_00600</name>
</gene>
<dbReference type="AlphaFoldDB" id="A0A1G1VQY6"/>
<protein>
    <recommendedName>
        <fullName evidence="5">Ribulose-phosphate 3-epimerase</fullName>
    </recommendedName>
</protein>
<evidence type="ECO:0000256" key="1">
    <source>
        <dbReference type="ARBA" id="ARBA00022723"/>
    </source>
</evidence>
<dbReference type="InterPro" id="IPR011060">
    <property type="entry name" value="RibuloseP-bd_barrel"/>
</dbReference>
<keyword evidence="1" id="KW-0479">Metal-binding</keyword>
<dbReference type="Gene3D" id="3.20.20.70">
    <property type="entry name" value="Aldolase class I"/>
    <property type="match status" value="1"/>
</dbReference>
<comment type="caution">
    <text evidence="3">The sequence shown here is derived from an EMBL/GenBank/DDBJ whole genome shotgun (WGS) entry which is preliminary data.</text>
</comment>
<dbReference type="Proteomes" id="UP000179233">
    <property type="component" value="Unassembled WGS sequence"/>
</dbReference>
<dbReference type="PANTHER" id="PTHR11749">
    <property type="entry name" value="RIBULOSE-5-PHOSPHATE-3-EPIMERASE"/>
    <property type="match status" value="1"/>
</dbReference>
<evidence type="ECO:0000256" key="2">
    <source>
        <dbReference type="ARBA" id="ARBA00023235"/>
    </source>
</evidence>
<accession>A0A1G1VQY6</accession>
<organism evidence="3 4">
    <name type="scientific">Candidatus Chisholmbacteria bacterium RIFCSPHIGHO2_01_FULL_52_32</name>
    <dbReference type="NCBI Taxonomy" id="1797591"/>
    <lineage>
        <taxon>Bacteria</taxon>
        <taxon>Candidatus Chisholmiibacteriota</taxon>
    </lineage>
</organism>
<dbReference type="InterPro" id="IPR000056">
    <property type="entry name" value="Ribul_P_3_epim-like"/>
</dbReference>
<evidence type="ECO:0000313" key="4">
    <source>
        <dbReference type="Proteomes" id="UP000179233"/>
    </source>
</evidence>
<dbReference type="Pfam" id="PF00834">
    <property type="entry name" value="Ribul_P_3_epim"/>
    <property type="match status" value="1"/>
</dbReference>
<proteinExistence type="predicted"/>
<evidence type="ECO:0008006" key="5">
    <source>
        <dbReference type="Google" id="ProtNLM"/>
    </source>
</evidence>
<dbReference type="GO" id="GO:0046872">
    <property type="term" value="F:metal ion binding"/>
    <property type="evidence" value="ECO:0007669"/>
    <property type="project" value="UniProtKB-KW"/>
</dbReference>
<sequence>MRIIPAILATNVTELLEKCARVDQLVDRIQIDIVGRAFSAEVSVGVEALEQISSALSLDVQLMVGEPIAYLNRCDLAGASRVFGHVEHMRDSRAFIEYGFSLGMEVGLAVDLPTPIVAIERSIADLDSVLLMSVPAGRSGQLFDERVFGKIAEVKALRPDLPICVDGGITPSVVKQLVSEGATEFAVGNFLWESKDIGKAIANLSKAVQ</sequence>